<dbReference type="AlphaFoldDB" id="A0AAW2JP61"/>
<accession>A0AAW2JP61</accession>
<dbReference type="EMBL" id="JACGWK010000702">
    <property type="protein sequence ID" value="KAL0295436.1"/>
    <property type="molecule type" value="Genomic_DNA"/>
</dbReference>
<gene>
    <name evidence="1" type="ORF">Sangu_3199100</name>
</gene>
<evidence type="ECO:0000313" key="1">
    <source>
        <dbReference type="EMBL" id="KAL0295436.1"/>
    </source>
</evidence>
<comment type="caution">
    <text evidence="1">The sequence shown here is derived from an EMBL/GenBank/DDBJ whole genome shotgun (WGS) entry which is preliminary data.</text>
</comment>
<proteinExistence type="predicted"/>
<reference evidence="1" key="2">
    <citation type="journal article" date="2024" name="Plant">
        <title>Genomic evolution and insights into agronomic trait innovations of Sesamum species.</title>
        <authorList>
            <person name="Miao H."/>
            <person name="Wang L."/>
            <person name="Qu L."/>
            <person name="Liu H."/>
            <person name="Sun Y."/>
            <person name="Le M."/>
            <person name="Wang Q."/>
            <person name="Wei S."/>
            <person name="Zheng Y."/>
            <person name="Lin W."/>
            <person name="Duan Y."/>
            <person name="Cao H."/>
            <person name="Xiong S."/>
            <person name="Wang X."/>
            <person name="Wei L."/>
            <person name="Li C."/>
            <person name="Ma Q."/>
            <person name="Ju M."/>
            <person name="Zhao R."/>
            <person name="Li G."/>
            <person name="Mu C."/>
            <person name="Tian Q."/>
            <person name="Mei H."/>
            <person name="Zhang T."/>
            <person name="Gao T."/>
            <person name="Zhang H."/>
        </authorList>
    </citation>
    <scope>NUCLEOTIDE SEQUENCE</scope>
    <source>
        <strain evidence="1">G01</strain>
    </source>
</reference>
<organism evidence="1">
    <name type="scientific">Sesamum angustifolium</name>
    <dbReference type="NCBI Taxonomy" id="2727405"/>
    <lineage>
        <taxon>Eukaryota</taxon>
        <taxon>Viridiplantae</taxon>
        <taxon>Streptophyta</taxon>
        <taxon>Embryophyta</taxon>
        <taxon>Tracheophyta</taxon>
        <taxon>Spermatophyta</taxon>
        <taxon>Magnoliopsida</taxon>
        <taxon>eudicotyledons</taxon>
        <taxon>Gunneridae</taxon>
        <taxon>Pentapetalae</taxon>
        <taxon>asterids</taxon>
        <taxon>lamiids</taxon>
        <taxon>Lamiales</taxon>
        <taxon>Pedaliaceae</taxon>
        <taxon>Sesamum</taxon>
    </lineage>
</organism>
<name>A0AAW2JP61_9LAMI</name>
<sequence length="130" mass="14395">MRGTASQNSLREIRCPGLLWLSGATPYAVQSIGTSNVFTGIGAANSQHEDKKRKRVCCRFSPTFFSCDARGRDKFRLRESVLEHSIDVPGHFRAGRPIGIGVATWPRFGDALLRFPWRRSAPGFCGVLAE</sequence>
<reference evidence="1" key="1">
    <citation type="submission" date="2020-06" db="EMBL/GenBank/DDBJ databases">
        <authorList>
            <person name="Li T."/>
            <person name="Hu X."/>
            <person name="Zhang T."/>
            <person name="Song X."/>
            <person name="Zhang H."/>
            <person name="Dai N."/>
            <person name="Sheng W."/>
            <person name="Hou X."/>
            <person name="Wei L."/>
        </authorList>
    </citation>
    <scope>NUCLEOTIDE SEQUENCE</scope>
    <source>
        <strain evidence="1">G01</strain>
        <tissue evidence="1">Leaf</tissue>
    </source>
</reference>
<protein>
    <submittedName>
        <fullName evidence="1">Uncharacterized protein</fullName>
    </submittedName>
</protein>